<feature type="domain" description="Plastocyanin-like" evidence="5">
    <location>
        <begin position="82"/>
        <end position="202"/>
    </location>
</feature>
<sequence>MAVSRRNVLLLGGLGVAGAALGVPTSAVNAKSASALADSLMPRPFRTDFFQPPVLKADAESIDPADGKKVLHYTVTEEAASAQILPKAGLLTPILGYNGIFPGPTIDVYQGTKVELTVVNNLPLRHALGGHSLDTSTHLHGSASLPQYDGYASDITRPGFQKTYKYPNFQGARTLWYHDHGVHHTALNAYSGLAGQYHMHDANSERLLPRGKYDVALTVSDAMFAANGSLGYDDNSQSGLWGDVVLVNGRPWPVMKVQKRVYRFRFLNCAISRSFRPTLSTGDPLIMVATDGGLMPSAQPVREYRHASAERYEFLIDFSKYRTGQRIELRNLSNKNNVDYDFTDKIMAFDVVDEPVDTTDPTWNRIPSTLASSEVMDLQESKSSKTRRFRVKRDNGMWTIDGVTWEQVIASNYSKVAAEVPLGATEIWEFENSSGGWFHPMHIHLVDFKILSRNGRAPFAYEKGPKDTVYVGEGETVRLLMKFGPHEGKYMVHCHNLVHEDHDMMVQYRVGAAKDPDPNDPMEAAPAVPAGTNVPEPEPTSAPTAEPTSAPEAEPTAAPAPAPTASPSPTKGSGSRTETKTPQPAKTKRPVR</sequence>
<dbReference type="PROSITE" id="PS51318">
    <property type="entry name" value="TAT"/>
    <property type="match status" value="1"/>
</dbReference>
<accession>A0ABP4XBD7</accession>
<name>A0ABP4XBD7_9MICC</name>
<feature type="compositionally biased region" description="Polar residues" evidence="2">
    <location>
        <begin position="571"/>
        <end position="584"/>
    </location>
</feature>
<evidence type="ECO:0000256" key="3">
    <source>
        <dbReference type="SAM" id="SignalP"/>
    </source>
</evidence>
<dbReference type="InterPro" id="IPR006311">
    <property type="entry name" value="TAT_signal"/>
</dbReference>
<keyword evidence="7" id="KW-1185">Reference proteome</keyword>
<organism evidence="6 7">
    <name type="scientific">Kocuria aegyptia</name>
    <dbReference type="NCBI Taxonomy" id="330943"/>
    <lineage>
        <taxon>Bacteria</taxon>
        <taxon>Bacillati</taxon>
        <taxon>Actinomycetota</taxon>
        <taxon>Actinomycetes</taxon>
        <taxon>Micrococcales</taxon>
        <taxon>Micrococcaceae</taxon>
        <taxon>Kocuria</taxon>
    </lineage>
</organism>
<evidence type="ECO:0000256" key="1">
    <source>
        <dbReference type="ARBA" id="ARBA00010609"/>
    </source>
</evidence>
<evidence type="ECO:0000259" key="4">
    <source>
        <dbReference type="Pfam" id="PF07731"/>
    </source>
</evidence>
<dbReference type="InterPro" id="IPR045087">
    <property type="entry name" value="Cu-oxidase_fam"/>
</dbReference>
<feature type="compositionally biased region" description="Low complexity" evidence="2">
    <location>
        <begin position="539"/>
        <end position="557"/>
    </location>
</feature>
<dbReference type="Gene3D" id="2.60.40.420">
    <property type="entry name" value="Cupredoxins - blue copper proteins"/>
    <property type="match status" value="3"/>
</dbReference>
<comment type="caution">
    <text evidence="6">The sequence shown here is derived from an EMBL/GenBank/DDBJ whole genome shotgun (WGS) entry which is preliminary data.</text>
</comment>
<dbReference type="Pfam" id="PF07731">
    <property type="entry name" value="Cu-oxidase_2"/>
    <property type="match status" value="1"/>
</dbReference>
<dbReference type="RefSeq" id="WP_344123808.1">
    <property type="nucleotide sequence ID" value="NZ_BAAAOA010000046.1"/>
</dbReference>
<feature type="signal peptide" evidence="3">
    <location>
        <begin position="1"/>
        <end position="22"/>
    </location>
</feature>
<feature type="region of interest" description="Disordered" evidence="2">
    <location>
        <begin position="512"/>
        <end position="592"/>
    </location>
</feature>
<evidence type="ECO:0000313" key="7">
    <source>
        <dbReference type="Proteomes" id="UP001501204"/>
    </source>
</evidence>
<dbReference type="Pfam" id="PF07732">
    <property type="entry name" value="Cu-oxidase_3"/>
    <property type="match status" value="1"/>
</dbReference>
<gene>
    <name evidence="6" type="ORF">GCM10009767_29850</name>
</gene>
<keyword evidence="3" id="KW-0732">Signal</keyword>
<dbReference type="EMBL" id="BAAAOA010000046">
    <property type="protein sequence ID" value="GAA1770043.1"/>
    <property type="molecule type" value="Genomic_DNA"/>
</dbReference>
<proteinExistence type="inferred from homology"/>
<dbReference type="PANTHER" id="PTHR48267:SF1">
    <property type="entry name" value="BILIRUBIN OXIDASE"/>
    <property type="match status" value="1"/>
</dbReference>
<evidence type="ECO:0000313" key="6">
    <source>
        <dbReference type="EMBL" id="GAA1770043.1"/>
    </source>
</evidence>
<dbReference type="CDD" id="cd13889">
    <property type="entry name" value="CuRO_3_BOD"/>
    <property type="match status" value="1"/>
</dbReference>
<dbReference type="Proteomes" id="UP001501204">
    <property type="component" value="Unassembled WGS sequence"/>
</dbReference>
<evidence type="ECO:0000259" key="5">
    <source>
        <dbReference type="Pfam" id="PF07732"/>
    </source>
</evidence>
<reference evidence="7" key="1">
    <citation type="journal article" date="2019" name="Int. J. Syst. Evol. Microbiol.">
        <title>The Global Catalogue of Microorganisms (GCM) 10K type strain sequencing project: providing services to taxonomists for standard genome sequencing and annotation.</title>
        <authorList>
            <consortium name="The Broad Institute Genomics Platform"/>
            <consortium name="The Broad Institute Genome Sequencing Center for Infectious Disease"/>
            <person name="Wu L."/>
            <person name="Ma J."/>
        </authorList>
    </citation>
    <scope>NUCLEOTIDE SEQUENCE [LARGE SCALE GENOMIC DNA]</scope>
    <source>
        <strain evidence="7">JCM 14735</strain>
    </source>
</reference>
<dbReference type="SUPFAM" id="SSF49503">
    <property type="entry name" value="Cupredoxins"/>
    <property type="match status" value="3"/>
</dbReference>
<dbReference type="PANTHER" id="PTHR48267">
    <property type="entry name" value="CUPREDOXIN SUPERFAMILY PROTEIN"/>
    <property type="match status" value="1"/>
</dbReference>
<comment type="similarity">
    <text evidence="1">Belongs to the multicopper oxidase family.</text>
</comment>
<dbReference type="InterPro" id="IPR011707">
    <property type="entry name" value="Cu-oxidase-like_N"/>
</dbReference>
<feature type="domain" description="Plastocyanin-like" evidence="4">
    <location>
        <begin position="410"/>
        <end position="511"/>
    </location>
</feature>
<evidence type="ECO:0000256" key="2">
    <source>
        <dbReference type="SAM" id="MobiDB-lite"/>
    </source>
</evidence>
<protein>
    <submittedName>
        <fullName evidence="6">Multicopper oxidase family protein</fullName>
    </submittedName>
</protein>
<dbReference type="InterPro" id="IPR008972">
    <property type="entry name" value="Cupredoxin"/>
</dbReference>
<dbReference type="InterPro" id="IPR011706">
    <property type="entry name" value="Cu-oxidase_C"/>
</dbReference>
<feature type="chain" id="PRO_5046452909" evidence="3">
    <location>
        <begin position="23"/>
        <end position="592"/>
    </location>
</feature>